<reference evidence="7 10" key="6">
    <citation type="journal article" date="2002" name="Genome Biol.">
        <title>Heterochromatic sequences in a Drosophila whole-genome shotgun assembly.</title>
        <authorList>
            <person name="Hoskins R.A."/>
            <person name="Smith C.D."/>
            <person name="Carlson J.W."/>
            <person name="Carvalho A.B."/>
            <person name="Halpern A."/>
            <person name="Kaminker J.S."/>
            <person name="Kennedy C."/>
            <person name="Mungall C.J."/>
            <person name="Sullivan B.A."/>
            <person name="Sutton G.G."/>
            <person name="Yasuhara J.C."/>
            <person name="Wakimoto B.T."/>
            <person name="Myers E.W."/>
            <person name="Celniker S.E."/>
            <person name="Rubin G.M."/>
            <person name="Karpen G.H."/>
        </authorList>
    </citation>
    <scope>NUCLEOTIDE SEQUENCE [LARGE SCALE GENOMIC DNA]</scope>
    <source>
        <strain evidence="10">Berkeley</strain>
    </source>
</reference>
<dbReference type="EMBL" id="AE014296">
    <property type="protein sequence ID" value="AAF49897.5"/>
    <property type="molecule type" value="Genomic_DNA"/>
</dbReference>
<name>Q960W9_DROME</name>
<proteinExistence type="evidence at protein level"/>
<dbReference type="InterPro" id="IPR036770">
    <property type="entry name" value="Ankyrin_rpt-contain_sf"/>
</dbReference>
<keyword evidence="11" id="KW-1267">Proteomics identification</keyword>
<dbReference type="PANTHER" id="PTHR14491">
    <property type="entry name" value="SOSONDOWAH, ISOFORM G"/>
    <property type="match status" value="1"/>
</dbReference>
<organism evidence="8">
    <name type="scientific">Drosophila melanogaster</name>
    <name type="common">Fruit fly</name>
    <dbReference type="NCBI Taxonomy" id="7227"/>
    <lineage>
        <taxon>Eukaryota</taxon>
        <taxon>Metazoa</taxon>
        <taxon>Ecdysozoa</taxon>
        <taxon>Arthropoda</taxon>
        <taxon>Hexapoda</taxon>
        <taxon>Insecta</taxon>
        <taxon>Pterygota</taxon>
        <taxon>Neoptera</taxon>
        <taxon>Endopterygota</taxon>
        <taxon>Diptera</taxon>
        <taxon>Brachycera</taxon>
        <taxon>Muscomorpha</taxon>
        <taxon>Ephydroidea</taxon>
        <taxon>Drosophilidae</taxon>
        <taxon>Drosophila</taxon>
        <taxon>Sophophora</taxon>
    </lineage>
</organism>
<accession>Q960W9</accession>
<dbReference type="AlphaFoldDB" id="Q960W9"/>
<feature type="compositionally biased region" description="Low complexity" evidence="5">
    <location>
        <begin position="569"/>
        <end position="586"/>
    </location>
</feature>
<keyword evidence="10" id="KW-1185">Reference proteome</keyword>
<dbReference type="Proteomes" id="UP000000803">
    <property type="component" value="Chromosome 3L"/>
</dbReference>
<evidence type="ECO:0007829" key="11">
    <source>
        <dbReference type="PeptideAtlas" id="Q960W9"/>
    </source>
</evidence>
<dbReference type="SMR" id="Q960W9"/>
<reference evidence="7" key="15">
    <citation type="submission" date="2022-11" db="EMBL/GenBank/DDBJ databases">
        <authorList>
            <consortium name="FlyBase"/>
        </authorList>
    </citation>
    <scope>NUCLEOTIDE SEQUENCE</scope>
</reference>
<dbReference type="SUPFAM" id="SSF48403">
    <property type="entry name" value="Ankyrin repeat"/>
    <property type="match status" value="1"/>
</dbReference>
<dbReference type="DNASU" id="39438"/>
<evidence type="ECO:0000259" key="6">
    <source>
        <dbReference type="Pfam" id="PF25877"/>
    </source>
</evidence>
<reference evidence="7" key="12">
    <citation type="journal article" date="2015" name="G3 (Bethesda)">
        <title>Gene Model Annotations for Drosophila melanogaster: The Rule-Benders.</title>
        <authorList>
            <consortium name="FlyBase Consortium"/>
            <person name="Crosby M.A."/>
            <person name="Gramates L.S."/>
            <person name="Dos Santos G."/>
            <person name="Matthews B.B."/>
            <person name="St Pierre S.E."/>
            <person name="Zhou P."/>
            <person name="Schroeder A.J."/>
            <person name="Falls K."/>
            <person name="Emmert D.B."/>
            <person name="Russo S.M."/>
            <person name="Gelbart W.M."/>
            <person name="null"/>
        </authorList>
    </citation>
    <scope>NUCLEOTIDE SEQUENCE</scope>
</reference>
<dbReference type="Gene3D" id="1.25.40.20">
    <property type="entry name" value="Ankyrin repeat-containing domain"/>
    <property type="match status" value="1"/>
</dbReference>
<reference evidence="7" key="14">
    <citation type="submission" date="2022-11" db="EMBL/GenBank/DDBJ databases">
        <title>Drosophila melanogaster release 4 sequence.</title>
        <authorList>
            <consortium name="Berkeley Drosophila Genome Project"/>
            <person name="Celniker S."/>
            <person name="Carlson J."/>
            <person name="Wan K."/>
            <person name="Pfeiffer B."/>
            <person name="Frise E."/>
            <person name="George R."/>
            <person name="Hoskins R."/>
            <person name="Stapleton M."/>
            <person name="Pacleb J."/>
            <person name="Park S."/>
            <person name="Svirskas R."/>
            <person name="Smith E."/>
            <person name="Yu C."/>
            <person name="Rubin G."/>
        </authorList>
    </citation>
    <scope>NUCLEOTIDE SEQUENCE</scope>
</reference>
<dbReference type="PROSITE" id="PS50297">
    <property type="entry name" value="ANK_REP_REGION"/>
    <property type="match status" value="2"/>
</dbReference>
<reference evidence="10" key="4">
    <citation type="journal article" date="2002" name="Genome Biol.">
        <title>Annotation of the Drosophila melanogaster euchromatic genome: a systematic review.</title>
        <authorList>
            <person name="Misra S."/>
            <person name="Crosby M.A."/>
            <person name="Mungall C.J."/>
            <person name="Matthews B.B."/>
            <person name="Campbell K.S."/>
            <person name="Hradecky P."/>
            <person name="Huang Y."/>
            <person name="Kaminker J.S."/>
            <person name="Millburn G.H."/>
            <person name="Prochnik S.E."/>
            <person name="Smith C.D."/>
            <person name="Tupy J.L."/>
            <person name="Whitfied E.J."/>
            <person name="Bayraktaroglu L."/>
            <person name="Berman B.P."/>
            <person name="Bettencourt B.R."/>
            <person name="Celniker S.E."/>
            <person name="de Grey A.D."/>
            <person name="Drysdale R.A."/>
            <person name="Harris N.L."/>
            <person name="Richter J."/>
            <person name="Russo S."/>
            <person name="Schroeder A.J."/>
            <person name="Shu S.Q."/>
            <person name="Stapleton M."/>
            <person name="Yamada C."/>
            <person name="Ashburner M."/>
            <person name="Gelbart W.M."/>
            <person name="Rubin G.M."/>
            <person name="Lewis S.E."/>
        </authorList>
    </citation>
    <scope>GENOME REANNOTATION</scope>
    <source>
        <strain evidence="10">Berkeley</strain>
    </source>
</reference>
<reference evidence="10" key="3">
    <citation type="journal article" date="2002" name="Genome Biol.">
        <title>Finishing a whole-genome shotgun: release 3 of the Drosophila melanogaster euchromatic genome sequence.</title>
        <authorList>
            <person name="Celniker S.E."/>
            <person name="Wheeler D.A."/>
            <person name="Kronmiller B."/>
            <person name="Carlson J.W."/>
            <person name="Halpern A."/>
            <person name="Patel S."/>
            <person name="Adams M."/>
            <person name="Champe M."/>
            <person name="Dugan S.P."/>
            <person name="Frise E."/>
            <person name="Hodgson A."/>
            <person name="George R.A."/>
            <person name="Hoskins R.A."/>
            <person name="Laverty T."/>
            <person name="Muzny D.M."/>
            <person name="Nelson C.R."/>
            <person name="Pacleb J.M."/>
            <person name="Park S."/>
            <person name="Pfeiffer B.D."/>
            <person name="Richards S."/>
            <person name="Sodergren E.J."/>
            <person name="Svirskas R."/>
            <person name="Tabor P.E."/>
            <person name="Wan K."/>
            <person name="Stapleton M."/>
            <person name="Sutton G.G."/>
            <person name="Venter C."/>
            <person name="Weinstock G."/>
            <person name="Scherer S.E."/>
            <person name="Myers E.W."/>
            <person name="Gibbs R.A."/>
            <person name="Rubin G.M."/>
        </authorList>
    </citation>
    <scope>NUCLEOTIDE SEQUENCE [LARGE SCALE GENOMIC DNA]</scope>
    <source>
        <strain evidence="10">Berkeley</strain>
    </source>
</reference>
<reference evidence="7 10" key="9">
    <citation type="journal article" date="2007" name="Science">
        <title>The Release 5.1 annotation of Drosophila melanogaster heterochromatin.</title>
        <authorList>
            <person name="Smith C.D."/>
            <person name="Shu S."/>
            <person name="Mungall C.J."/>
            <person name="Karpen G.H."/>
        </authorList>
    </citation>
    <scope>NUCLEOTIDE SEQUENCE [LARGE SCALE GENOMIC DNA]</scope>
    <source>
        <strain evidence="10">Berkeley</strain>
    </source>
</reference>
<reference evidence="7" key="8">
    <citation type="submission" date="2006-08" db="EMBL/GenBank/DDBJ databases">
        <authorList>
            <person name="Celniker S."/>
            <person name="Carlson J."/>
            <person name="Wan K."/>
            <person name="Frise E."/>
            <person name="Hoskins R."/>
            <person name="Park S."/>
            <person name="Svirskas R."/>
            <person name="Rubin G."/>
        </authorList>
    </citation>
    <scope>NUCLEOTIDE SEQUENCE</scope>
</reference>
<dbReference type="PANTHER" id="PTHR14491:SF7">
    <property type="entry name" value="SOSONDOWAH, ISOFORM G"/>
    <property type="match status" value="1"/>
</dbReference>
<keyword evidence="2 4" id="KW-0040">ANK repeat</keyword>
<protein>
    <submittedName>
        <fullName evidence="8">LD31582p</fullName>
    </submittedName>
    <submittedName>
        <fullName evidence="7">Sosondowah, isoform I</fullName>
    </submittedName>
</protein>
<feature type="compositionally biased region" description="Basic residues" evidence="5">
    <location>
        <begin position="462"/>
        <end position="489"/>
    </location>
</feature>
<evidence type="ECO:0000256" key="4">
    <source>
        <dbReference type="PROSITE-ProRule" id="PRU00023"/>
    </source>
</evidence>
<dbReference type="EMBL" id="AY051801">
    <property type="protein sequence ID" value="AAK93225.1"/>
    <property type="molecule type" value="mRNA"/>
</dbReference>
<dbReference type="AGR" id="FB:FBgn0036302"/>
<reference evidence="7 10" key="10">
    <citation type="journal article" date="2007" name="Science">
        <title>Sequence finishing and mapping of Drosophila melanogaster heterochromatin.</title>
        <authorList>
            <person name="Hoskins R.A."/>
            <person name="Carlson J.W."/>
            <person name="Kennedy C."/>
            <person name="Acevedo D."/>
            <person name="Evans-Holm M."/>
            <person name="Frise E."/>
            <person name="Wan K.H."/>
            <person name="Park S."/>
            <person name="Mendez-Lago M."/>
            <person name="Rossi F."/>
            <person name="Villasante A."/>
            <person name="Dimitri P."/>
            <person name="Karpen G.H."/>
            <person name="Celniker S.E."/>
        </authorList>
    </citation>
    <scope>NUCLEOTIDE SEQUENCE [LARGE SCALE GENOMIC DNA]</scope>
    <source>
        <strain evidence="10">Berkeley</strain>
    </source>
</reference>
<feature type="repeat" description="ANK" evidence="4">
    <location>
        <begin position="348"/>
        <end position="368"/>
    </location>
</feature>
<evidence type="ECO:0000256" key="3">
    <source>
        <dbReference type="ARBA" id="ARBA00038122"/>
    </source>
</evidence>
<feature type="repeat" description="ANK" evidence="4">
    <location>
        <begin position="314"/>
        <end position="334"/>
    </location>
</feature>
<evidence type="ECO:0000313" key="7">
    <source>
        <dbReference type="EMBL" id="AAF49897.5"/>
    </source>
</evidence>
<dbReference type="FlyBase" id="FBgn0036302">
    <property type="gene designation" value="sowah"/>
</dbReference>
<dbReference type="HOGENOM" id="CLU_027747_0_0_1"/>
<dbReference type="SMART" id="SM00248">
    <property type="entry name" value="ANK"/>
    <property type="match status" value="2"/>
</dbReference>
<dbReference type="InterPro" id="IPR002110">
    <property type="entry name" value="Ankyrin_rpt"/>
</dbReference>
<reference evidence="10" key="5">
    <citation type="journal article" date="2002" name="Genome Biol.">
        <title>The transposable elements of the Drosophila melanogaster euchromatin: a genomics perspective.</title>
        <authorList>
            <person name="Kaminker J.S."/>
            <person name="Bergman C.M."/>
            <person name="Kronmiller B."/>
            <person name="Carlson J."/>
            <person name="Svirskas R."/>
            <person name="Patel S."/>
            <person name="Frise E."/>
            <person name="Wheeler D.A."/>
            <person name="Lewis S.E."/>
            <person name="Rubin G.M."/>
            <person name="Ashburner M."/>
            <person name="Celniker S.E."/>
        </authorList>
    </citation>
    <scope>NUCLEOTIDE SEQUENCE [LARGE SCALE GENOMIC DNA]</scope>
    <source>
        <strain evidence="10">Berkeley</strain>
    </source>
</reference>
<gene>
    <name evidence="7 9" type="primary">sowah</name>
    <name evidence="7" type="synonym">BcDNA:GM09162</name>
    <name evidence="7" type="synonym">Dmel\CG10632</name>
    <name evidence="7" type="synonym">Sowah</name>
    <name evidence="8 9" type="ORF">CG10632</name>
    <name evidence="7" type="ORF">Dmel_CG10632</name>
</gene>
<dbReference type="CTD" id="39438"/>
<keyword evidence="1" id="KW-0677">Repeat</keyword>
<evidence type="ECO:0000256" key="5">
    <source>
        <dbReference type="SAM" id="MobiDB-lite"/>
    </source>
</evidence>
<dbReference type="PROSITE" id="PS50088">
    <property type="entry name" value="ANK_REPEAT"/>
    <property type="match status" value="2"/>
</dbReference>
<feature type="compositionally biased region" description="Pro residues" evidence="5">
    <location>
        <begin position="112"/>
        <end position="124"/>
    </location>
</feature>
<dbReference type="RefSeq" id="NP_729816.4">
    <property type="nucleotide sequence ID" value="NM_168503.5"/>
</dbReference>
<dbReference type="BioGRID-ORCS" id="39438">
    <property type="hits" value="0 hits in 3 CRISPR screens"/>
</dbReference>
<reference evidence="7" key="11">
    <citation type="journal article" date="2015" name="G3 (Bethesda)">
        <title>Gene Model Annotations for Drosophila melanogaster: Impact of High-Throughput Data.</title>
        <authorList>
            <consortium name="FlyBase Consortium"/>
            <person name="Matthews B.B."/>
            <person name="Dos Santos G."/>
            <person name="Crosby M.A."/>
            <person name="Emmert D.B."/>
            <person name="St Pierre S.E."/>
            <person name="Gramates L.S."/>
            <person name="Zhou P."/>
            <person name="Schroeder A.J."/>
            <person name="Falls K."/>
            <person name="Strelets V."/>
            <person name="Russo S.M."/>
            <person name="Gelbart W.M."/>
            <person name="null"/>
        </authorList>
    </citation>
    <scope>NUCLEOTIDE SEQUENCE</scope>
</reference>
<dbReference type="InterPro" id="IPR058889">
    <property type="entry name" value="WHD_SOWAHA-C"/>
</dbReference>
<feature type="domain" description="SOWAHA-C winged helix-turn-helix" evidence="6">
    <location>
        <begin position="6"/>
        <end position="86"/>
    </location>
</feature>
<dbReference type="Bgee" id="FBgn0036302">
    <property type="expression patterns" value="Expressed in enterocyte of posterior adult midgut epithelium (Drosophila) in digestive tract and 184 other cell types or tissues"/>
</dbReference>
<evidence type="ECO:0000313" key="8">
    <source>
        <dbReference type="EMBL" id="AAK93225.1"/>
    </source>
</evidence>
<dbReference type="Pfam" id="PF12796">
    <property type="entry name" value="Ank_2"/>
    <property type="match status" value="1"/>
</dbReference>
<dbReference type="Pfam" id="PF25877">
    <property type="entry name" value="WHD_SOWAH"/>
    <property type="match status" value="1"/>
</dbReference>
<dbReference type="ExpressionAtlas" id="Q960W9">
    <property type="expression patterns" value="baseline and differential"/>
</dbReference>
<feature type="compositionally biased region" description="Basic and acidic residues" evidence="5">
    <location>
        <begin position="160"/>
        <end position="179"/>
    </location>
</feature>
<reference evidence="7" key="13">
    <citation type="journal article" date="2015" name="Genome Res.">
        <title>The Release 6 reference sequence of the Drosophila melanogaster genome.</title>
        <authorList>
            <person name="Hoskins R.A."/>
            <person name="Carlson J.W."/>
            <person name="Wan K.H."/>
            <person name="Park S."/>
            <person name="Mendez I."/>
            <person name="Galle S.E."/>
            <person name="Booth B.W."/>
            <person name="Pfeiffer B.D."/>
            <person name="George R.A."/>
            <person name="Svirskas R."/>
            <person name="Krzywinski M."/>
            <person name="Schein J."/>
            <person name="Accardo M.C."/>
            <person name="Damia E."/>
            <person name="Messina G."/>
            <person name="Mendez-Lago M."/>
            <person name="de Pablos B."/>
            <person name="Demakova O.V."/>
            <person name="Andreyeva E.N."/>
            <person name="Boldyreva L.V."/>
            <person name="Marra M."/>
            <person name="Carvalho A.B."/>
            <person name="Dimitri P."/>
            <person name="Villasante A."/>
            <person name="Zhimulev I.F."/>
            <person name="Rubin G.M."/>
            <person name="Karpen G.H."/>
            <person name="Celniker S.E."/>
        </authorList>
    </citation>
    <scope>NUCLEOTIDE SEQUENCE</scope>
</reference>
<dbReference type="VEuPathDB" id="VectorBase:FBgn0036302"/>
<comment type="similarity">
    <text evidence="3">Belongs to the SOWAH family.</text>
</comment>
<reference evidence="7 10" key="7">
    <citation type="journal article" date="2005" name="PLoS Comput. Biol.">
        <title>Combined evidence annotation of transposable elements in genome sequences.</title>
        <authorList>
            <person name="Quesneville H."/>
            <person name="Bergman C.M."/>
            <person name="Andrieu O."/>
            <person name="Autard D."/>
            <person name="Nouaud D."/>
            <person name="Ashburner M."/>
            <person name="Anxolabehere D."/>
        </authorList>
    </citation>
    <scope>NUCLEOTIDE SEQUENCE [LARGE SCALE GENOMIC DNA]</scope>
    <source>
        <strain evidence="10">Berkeley</strain>
    </source>
</reference>
<evidence type="ECO:0000256" key="2">
    <source>
        <dbReference type="ARBA" id="ARBA00023043"/>
    </source>
</evidence>
<dbReference type="OrthoDB" id="60433at2759"/>
<reference evidence="7 10" key="1">
    <citation type="journal article" date="2000" name="Science">
        <title>The genome sequence of Drosophila melanogaster.</title>
        <authorList>
            <person name="Adams M.D."/>
            <person name="Celniker S.E."/>
            <person name="Holt R.A."/>
            <person name="Evans C.A."/>
            <person name="Gocayne J.D."/>
            <person name="Amanatides P.G."/>
            <person name="Scherer S.E."/>
            <person name="Li P.W."/>
            <person name="Hoskins R.A."/>
            <person name="Galle R.F."/>
            <person name="George R.A."/>
            <person name="Lewis S.E."/>
            <person name="Richards S."/>
            <person name="Ashburner M."/>
            <person name="Henderson S.N."/>
            <person name="Sutton G.G."/>
            <person name="Wortman J.R."/>
            <person name="Yandell M.D."/>
            <person name="Zhang Q."/>
            <person name="Chen L.X."/>
            <person name="Brandon R.C."/>
            <person name="Rogers Y.H."/>
            <person name="Blazej R.G."/>
            <person name="Champe M."/>
            <person name="Pfeiffer B.D."/>
            <person name="Wan K.H."/>
            <person name="Doyle C."/>
            <person name="Baxter E.G."/>
            <person name="Helt G."/>
            <person name="Nelson C.R."/>
            <person name="Gabor G.L."/>
            <person name="Abril J.F."/>
            <person name="Agbayani A."/>
            <person name="An H.J."/>
            <person name="Andrews-Pfannkoch C."/>
            <person name="Baldwin D."/>
            <person name="Ballew R.M."/>
            <person name="Basu A."/>
            <person name="Baxendale J."/>
            <person name="Bayraktaroglu L."/>
            <person name="Beasley E.M."/>
            <person name="Beeson K.Y."/>
            <person name="Benos P.V."/>
            <person name="Berman B.P."/>
            <person name="Bhandari D."/>
            <person name="Bolshakov S."/>
            <person name="Borkova D."/>
            <person name="Botchan M.R."/>
            <person name="Bouck J."/>
            <person name="Brokstein P."/>
            <person name="Brottier P."/>
            <person name="Burtis K.C."/>
            <person name="Busam D.A."/>
            <person name="Butler H."/>
            <person name="Cadieu E."/>
            <person name="Center A."/>
            <person name="Chandra I."/>
            <person name="Cherry J.M."/>
            <person name="Cawley S."/>
            <person name="Dahlke C."/>
            <person name="Davenport L.B."/>
            <person name="Davies P."/>
            <person name="de Pablos B."/>
            <person name="Delcher A."/>
            <person name="Deng Z."/>
            <person name="Mays A.D."/>
            <person name="Dew I."/>
            <person name="Dietz S.M."/>
            <person name="Dodson K."/>
            <person name="Doup L.E."/>
            <person name="Downes M."/>
            <person name="Dugan-Rocha S."/>
            <person name="Dunkov B.C."/>
            <person name="Dunn P."/>
            <person name="Durbin K.J."/>
            <person name="Evangelista C.C."/>
            <person name="Ferraz C."/>
            <person name="Ferriera S."/>
            <person name="Fleischmann W."/>
            <person name="Fosler C."/>
            <person name="Gabrielian A.E."/>
            <person name="Garg N.S."/>
            <person name="Gelbart W.M."/>
            <person name="Glasser K."/>
            <person name="Glodek A."/>
            <person name="Gong F."/>
            <person name="Gorrell J.H."/>
            <person name="Gu Z."/>
            <person name="Guan P."/>
            <person name="Harris M."/>
            <person name="Harris N.L."/>
            <person name="Harvey D."/>
            <person name="Heiman T.J."/>
            <person name="Hernandez J.R."/>
            <person name="Houck J."/>
            <person name="Hostin D."/>
            <person name="Houston K.A."/>
            <person name="Howland T.J."/>
            <person name="Wei M.H."/>
            <person name="Ibegwam C."/>
            <person name="Jalali M."/>
            <person name="Kalush F."/>
            <person name="Karpen G.H."/>
            <person name="Ke Z."/>
            <person name="Kennison J.A."/>
            <person name="Ketchum K.A."/>
            <person name="Kimmel B.E."/>
            <person name="Kodira C.D."/>
            <person name="Kraft C."/>
            <person name="Kravitz S."/>
            <person name="Kulp D."/>
            <person name="Lai Z."/>
            <person name="Lasko P."/>
            <person name="Lei Y."/>
            <person name="Levitsky A.A."/>
            <person name="Li J."/>
            <person name="Li Z."/>
            <person name="Liang Y."/>
            <person name="Lin X."/>
            <person name="Liu X."/>
            <person name="Mattei B."/>
            <person name="McIntosh T.C."/>
            <person name="McLeod M.P."/>
            <person name="McPherson D."/>
            <person name="Merkulov G."/>
            <person name="Milshina N.V."/>
            <person name="Mobarry C."/>
            <person name="Morris J."/>
            <person name="Moshrefi A."/>
            <person name="Mount S.M."/>
            <person name="Moy M."/>
            <person name="Murphy B."/>
            <person name="Murphy L."/>
            <person name="Muzny D.M."/>
            <person name="Nelson D.L."/>
            <person name="Nelson D.R."/>
            <person name="Nelson K.A."/>
            <person name="Nixon K."/>
            <person name="Nusskern D.R."/>
            <person name="Pacleb J.M."/>
            <person name="Palazzolo M."/>
            <person name="Pittman G.S."/>
            <person name="Pan S."/>
            <person name="Pollard J."/>
            <person name="Puri V."/>
            <person name="Reese M.G."/>
            <person name="Reinert K."/>
            <person name="Remington K."/>
            <person name="Saunders R.D."/>
            <person name="Scheeler F."/>
            <person name="Shen H."/>
            <person name="Shue B.C."/>
            <person name="Siden-Kiamos I."/>
            <person name="Simpson M."/>
            <person name="Skupski M.P."/>
            <person name="Smith T."/>
            <person name="Spier E."/>
            <person name="Spradling A.C."/>
            <person name="Stapleton M."/>
            <person name="Strong R."/>
            <person name="Sun E."/>
            <person name="Svirskas R."/>
            <person name="Tector C."/>
            <person name="Turner R."/>
            <person name="Venter E."/>
            <person name="Wang A.H."/>
            <person name="Wang X."/>
            <person name="Wang Z.Y."/>
            <person name="Wassarman D.A."/>
            <person name="Weinstock G.M."/>
            <person name="Weissenbach J."/>
            <person name="Williams S.M."/>
            <person name="WoodageT"/>
            <person name="Worley K.C."/>
            <person name="Wu D."/>
            <person name="Yang S."/>
            <person name="Yao Q.A."/>
            <person name="Ye J."/>
            <person name="Yeh R.F."/>
            <person name="Zaveri J.S."/>
            <person name="Zhan M."/>
            <person name="Zhang G."/>
            <person name="Zhao Q."/>
            <person name="Zheng L."/>
            <person name="Zheng X.H."/>
            <person name="Zhong F.N."/>
            <person name="Zhong W."/>
            <person name="Zhou X."/>
            <person name="Zhu S."/>
            <person name="Zhu X."/>
            <person name="Smith H.O."/>
            <person name="Gibbs R.A."/>
            <person name="Myers E.W."/>
            <person name="Rubin G.M."/>
            <person name="Venter J.C."/>
        </authorList>
    </citation>
    <scope>NUCLEOTIDE SEQUENCE [LARGE SCALE GENOMIC DNA]</scope>
    <source>
        <strain evidence="10">Berkeley</strain>
    </source>
</reference>
<feature type="region of interest" description="Disordered" evidence="5">
    <location>
        <begin position="459"/>
        <end position="514"/>
    </location>
</feature>
<sequence>MELPKELSVAEIRNYMLANECKVTNHALVKHFKKFLTHPQSQNEARKRFKTYVTLLSTIKNENNQKFLILRKKYVNECPTDEVVERAVAAASGIPEPSSPGGASLNFDSPMRQPPPYKPPPMVTSPPAVSIAKEHQENYQECVDEFTAAIKRIEPARLERRTSVKSEDLDQQEKPEKTSRSNSIDVIDNKENIPRFSFSSEASSASSTSIEKPEMADPTAPAAVGDVAENPISVKEATRKFNRMASEEEAKIISPPAKKKPEKQLIEEKDSPEVTLAHPKAKEWIVSMAKANYQELAKMASEYPELVKLQCPATGYTALHWAAKHGNEDVVKLIAGTYKADVNARTNGGYTPLHLATQFGRDNIFELLWNVYKANRDIMDWSGNKPLDYSRQRSSVSASTCSKIKARKKHAIEKDLGFLRIGSLNVRVKKTTEAFSNFLGVGNGSGVAPTGYGNGGSAVAANRHHPRSHRAPHQRHHHHVGTTRSRHPNQRAAMSTPYATNGGLPSRASVPNSRNIYDGVHKSWGSADNIPHRSEDLMPPPKAVEYISKRNKSSKRSSYASNTTDSPRDSICSSNSSSNLNGGYSSMPTTPNQLRAPKGIAASFAVDSDSDSACGFDSTWSVNCRGSSSSNPSQS</sequence>
<feature type="region of interest" description="Disordered" evidence="5">
    <location>
        <begin position="548"/>
        <end position="595"/>
    </location>
</feature>
<dbReference type="UCSC" id="CG10632-RC">
    <property type="organism name" value="d. melanogaster"/>
</dbReference>
<feature type="compositionally biased region" description="Low complexity" evidence="5">
    <location>
        <begin position="196"/>
        <end position="209"/>
    </location>
</feature>
<feature type="region of interest" description="Disordered" evidence="5">
    <location>
        <begin position="93"/>
        <end position="135"/>
    </location>
</feature>
<dbReference type="GeneID" id="39438"/>
<evidence type="ECO:0000313" key="10">
    <source>
        <dbReference type="Proteomes" id="UP000000803"/>
    </source>
</evidence>
<evidence type="ECO:0000256" key="1">
    <source>
        <dbReference type="ARBA" id="ARBA00022737"/>
    </source>
</evidence>
<evidence type="ECO:0000313" key="9">
    <source>
        <dbReference type="FlyBase" id="FBgn0036302"/>
    </source>
</evidence>
<reference evidence="8" key="2">
    <citation type="submission" date="2001-08" db="EMBL/GenBank/DDBJ databases">
        <authorList>
            <person name="Stapleton M."/>
            <person name="Brokstein P."/>
            <person name="Hong L."/>
            <person name="Agbayani A."/>
            <person name="Carlson J."/>
            <person name="Champe M."/>
            <person name="Chavez C."/>
            <person name="Dorsett V."/>
            <person name="Farfan D."/>
            <person name="Frise E."/>
            <person name="George R."/>
            <person name="Gonzalez M."/>
            <person name="Guarin H."/>
            <person name="Li P."/>
            <person name="Liao G."/>
            <person name="Miranda A."/>
            <person name="Mungall C.J."/>
            <person name="Nunoo J."/>
            <person name="Pacleb J."/>
            <person name="Paragas V."/>
            <person name="Park S."/>
            <person name="Phouanenavong S."/>
            <person name="Wan K."/>
            <person name="Yu C."/>
            <person name="Lewis S.E."/>
            <person name="Rubin G.M."/>
            <person name="Celniker S."/>
        </authorList>
    </citation>
    <scope>NUCLEOTIDE SEQUENCE</scope>
    <source>
        <strain evidence="8">Berkeley</strain>
    </source>
</reference>
<feature type="region of interest" description="Disordered" evidence="5">
    <location>
        <begin position="160"/>
        <end position="226"/>
    </location>
</feature>